<evidence type="ECO:0000256" key="16">
    <source>
        <dbReference type="ARBA" id="ARBA00029570"/>
    </source>
</evidence>
<evidence type="ECO:0000256" key="12">
    <source>
        <dbReference type="ARBA" id="ARBA00022741"/>
    </source>
</evidence>
<proteinExistence type="inferred from homology"/>
<dbReference type="GO" id="GO:0005525">
    <property type="term" value="F:GTP binding"/>
    <property type="evidence" value="ECO:0007669"/>
    <property type="project" value="UniProtKB-KW"/>
</dbReference>
<evidence type="ECO:0000313" key="21">
    <source>
        <dbReference type="Proteomes" id="UP000295788"/>
    </source>
</evidence>
<accession>A0A4R3KAJ3</accession>
<dbReference type="NCBIfam" id="NF004469">
    <property type="entry name" value="PRK05800.1"/>
    <property type="match status" value="1"/>
</dbReference>
<evidence type="ECO:0000256" key="2">
    <source>
        <dbReference type="ARBA" id="ARBA00000711"/>
    </source>
</evidence>
<dbReference type="Gene3D" id="3.40.50.300">
    <property type="entry name" value="P-loop containing nucleotide triphosphate hydrolases"/>
    <property type="match status" value="1"/>
</dbReference>
<keyword evidence="20" id="KW-0548">Nucleotidyltransferase</keyword>
<evidence type="ECO:0000256" key="4">
    <source>
        <dbReference type="ARBA" id="ARBA00003889"/>
    </source>
</evidence>
<keyword evidence="10" id="KW-0169">Cobalamin biosynthesis</keyword>
<comment type="pathway">
    <text evidence="6">Cofactor biosynthesis; adenosylcobalamin biosynthesis; adenosylcobalamin from cob(II)yrinate a,c-diamide: step 5/7.</text>
</comment>
<comment type="catalytic activity">
    <reaction evidence="1">
        <text>adenosylcob(III)inamide + ATP = adenosylcob(III)inamide phosphate + ADP + H(+)</text>
        <dbReference type="Rhea" id="RHEA:15769"/>
        <dbReference type="ChEBI" id="CHEBI:2480"/>
        <dbReference type="ChEBI" id="CHEBI:15378"/>
        <dbReference type="ChEBI" id="CHEBI:30616"/>
        <dbReference type="ChEBI" id="CHEBI:58502"/>
        <dbReference type="ChEBI" id="CHEBI:456216"/>
        <dbReference type="EC" id="2.7.1.156"/>
    </reaction>
</comment>
<evidence type="ECO:0000256" key="19">
    <source>
        <dbReference type="PIRSR" id="PIRSR006135-2"/>
    </source>
</evidence>
<evidence type="ECO:0000256" key="11">
    <source>
        <dbReference type="ARBA" id="ARBA00022679"/>
    </source>
</evidence>
<dbReference type="InterPro" id="IPR003203">
    <property type="entry name" value="CobU/CobP"/>
</dbReference>
<dbReference type="EC" id="2.7.1.156" evidence="8"/>
<dbReference type="EC" id="2.7.7.62" evidence="9"/>
<dbReference type="CDD" id="cd00544">
    <property type="entry name" value="CobU"/>
    <property type="match status" value="1"/>
</dbReference>
<evidence type="ECO:0000256" key="13">
    <source>
        <dbReference type="ARBA" id="ARBA00022777"/>
    </source>
</evidence>
<keyword evidence="14" id="KW-0067">ATP-binding</keyword>
<dbReference type="RefSeq" id="WP_132770053.1">
    <property type="nucleotide sequence ID" value="NZ_SMAB01000019.1"/>
</dbReference>
<dbReference type="UniPathway" id="UPA00148">
    <property type="reaction ID" value="UER00236"/>
</dbReference>
<keyword evidence="11 20" id="KW-0808">Transferase</keyword>
<comment type="catalytic activity">
    <reaction evidence="2">
        <text>adenosylcob(III)inamide phosphate + GTP + H(+) = adenosylcob(III)inamide-GDP + diphosphate</text>
        <dbReference type="Rhea" id="RHEA:22712"/>
        <dbReference type="ChEBI" id="CHEBI:15378"/>
        <dbReference type="ChEBI" id="CHEBI:33019"/>
        <dbReference type="ChEBI" id="CHEBI:37565"/>
        <dbReference type="ChEBI" id="CHEBI:58502"/>
        <dbReference type="ChEBI" id="CHEBI:60487"/>
        <dbReference type="EC" id="2.7.7.62"/>
    </reaction>
</comment>
<gene>
    <name evidence="20" type="ORF">EDD72_11950</name>
</gene>
<organism evidence="20 21">
    <name type="scientific">Tepidibacillus fermentans</name>
    <dbReference type="NCBI Taxonomy" id="1281767"/>
    <lineage>
        <taxon>Bacteria</taxon>
        <taxon>Bacillati</taxon>
        <taxon>Bacillota</taxon>
        <taxon>Bacilli</taxon>
        <taxon>Bacillales</taxon>
        <taxon>Bacillaceae</taxon>
        <taxon>Tepidibacillus</taxon>
    </lineage>
</organism>
<protein>
    <recommendedName>
        <fullName evidence="16">Adenosylcobinamide kinase</fullName>
        <ecNumber evidence="8">2.7.1.156</ecNumber>
        <ecNumber evidence="9">2.7.7.62</ecNumber>
    </recommendedName>
    <alternativeName>
        <fullName evidence="17">Adenosylcobinamide-phosphate guanylyltransferase</fullName>
    </alternativeName>
</protein>
<feature type="binding site" evidence="19">
    <location>
        <position position="66"/>
    </location>
    <ligand>
        <name>GTP</name>
        <dbReference type="ChEBI" id="CHEBI:37565"/>
    </ligand>
</feature>
<comment type="pathway">
    <text evidence="5">Cofactor biosynthesis; adenosylcobalamin biosynthesis; adenosylcobalamin from cob(II)yrinate a,c-diamide: step 6/7.</text>
</comment>
<keyword evidence="21" id="KW-1185">Reference proteome</keyword>
<sequence length="202" mass="23016">MSYPQAKIILVTGGVRSGKSSFAQSLASQYERQVRYIATAEAKDEEMRRRILHHQKNRPTSWNVIEEPIWIDQYFAPNEKASADTVTLLDCVTVWVSNLLLQKDPMGKEMWESEKGLKKVEEQIERFIHALRETNHKAILVTNEVGFGGIEMNVLGRIYQDLLGWTNQKLAKVADQVYLVVAGIPMLIKDDEKGVMQKLGDL</sequence>
<dbReference type="SUPFAM" id="SSF52540">
    <property type="entry name" value="P-loop containing nucleoside triphosphate hydrolases"/>
    <property type="match status" value="1"/>
</dbReference>
<dbReference type="InterPro" id="IPR027417">
    <property type="entry name" value="P-loop_NTPase"/>
</dbReference>
<dbReference type="PANTHER" id="PTHR34848:SF1">
    <property type="entry name" value="BIFUNCTIONAL ADENOSYLCOBALAMIN BIOSYNTHESIS PROTEIN COBU"/>
    <property type="match status" value="1"/>
</dbReference>
<dbReference type="Pfam" id="PF02283">
    <property type="entry name" value="CobU"/>
    <property type="match status" value="1"/>
</dbReference>
<keyword evidence="15 19" id="KW-0342">GTP-binding</keyword>
<dbReference type="PANTHER" id="PTHR34848">
    <property type="match status" value="1"/>
</dbReference>
<dbReference type="AlphaFoldDB" id="A0A4R3KAJ3"/>
<dbReference type="GO" id="GO:0008820">
    <property type="term" value="F:cobinamide phosphate guanylyltransferase activity"/>
    <property type="evidence" value="ECO:0007669"/>
    <property type="project" value="UniProtKB-EC"/>
</dbReference>
<evidence type="ECO:0000256" key="10">
    <source>
        <dbReference type="ARBA" id="ARBA00022573"/>
    </source>
</evidence>
<evidence type="ECO:0000256" key="1">
    <source>
        <dbReference type="ARBA" id="ARBA00000312"/>
    </source>
</evidence>
<dbReference type="PIRSF" id="PIRSF006135">
    <property type="entry name" value="CobU"/>
    <property type="match status" value="1"/>
</dbReference>
<feature type="active site" description="GMP-histidine intermediate" evidence="18">
    <location>
        <position position="54"/>
    </location>
</feature>
<feature type="binding site" evidence="19">
    <location>
        <begin position="38"/>
        <end position="40"/>
    </location>
    <ligand>
        <name>GTP</name>
        <dbReference type="ChEBI" id="CHEBI:37565"/>
    </ligand>
</feature>
<reference evidence="20 21" key="1">
    <citation type="submission" date="2019-03" db="EMBL/GenBank/DDBJ databases">
        <title>Genomic Encyclopedia of Type Strains, Phase IV (KMG-IV): sequencing the most valuable type-strain genomes for metagenomic binning, comparative biology and taxonomic classification.</title>
        <authorList>
            <person name="Goeker M."/>
        </authorList>
    </citation>
    <scope>NUCLEOTIDE SEQUENCE [LARGE SCALE GENOMIC DNA]</scope>
    <source>
        <strain evidence="20 21">DSM 23802</strain>
    </source>
</reference>
<dbReference type="GO" id="GO:0009236">
    <property type="term" value="P:cobalamin biosynthetic process"/>
    <property type="evidence" value="ECO:0007669"/>
    <property type="project" value="UniProtKB-UniPathway"/>
</dbReference>
<comment type="catalytic activity">
    <reaction evidence="3">
        <text>adenosylcob(III)inamide + GTP = adenosylcob(III)inamide phosphate + GDP + H(+)</text>
        <dbReference type="Rhea" id="RHEA:15765"/>
        <dbReference type="ChEBI" id="CHEBI:2480"/>
        <dbReference type="ChEBI" id="CHEBI:15378"/>
        <dbReference type="ChEBI" id="CHEBI:37565"/>
        <dbReference type="ChEBI" id="CHEBI:58189"/>
        <dbReference type="ChEBI" id="CHEBI:58502"/>
        <dbReference type="EC" id="2.7.1.156"/>
    </reaction>
</comment>
<comment type="function">
    <text evidence="4">Catalyzes ATP-dependent phosphorylation of adenosylcobinamide and addition of GMP to adenosylcobinamide phosphate.</text>
</comment>
<dbReference type="EMBL" id="SMAB01000019">
    <property type="protein sequence ID" value="TCS79929.1"/>
    <property type="molecule type" value="Genomic_DNA"/>
</dbReference>
<comment type="similarity">
    <text evidence="7">Belongs to the CobU/CobP family.</text>
</comment>
<evidence type="ECO:0000256" key="9">
    <source>
        <dbReference type="ARBA" id="ARBA00012523"/>
    </source>
</evidence>
<evidence type="ECO:0000256" key="3">
    <source>
        <dbReference type="ARBA" id="ARBA00001522"/>
    </source>
</evidence>
<dbReference type="OrthoDB" id="9799422at2"/>
<evidence type="ECO:0000256" key="14">
    <source>
        <dbReference type="ARBA" id="ARBA00022840"/>
    </source>
</evidence>
<evidence type="ECO:0000313" key="20">
    <source>
        <dbReference type="EMBL" id="TCS79929.1"/>
    </source>
</evidence>
<keyword evidence="13 20" id="KW-0418">Kinase</keyword>
<evidence type="ECO:0000256" key="18">
    <source>
        <dbReference type="PIRSR" id="PIRSR006135-1"/>
    </source>
</evidence>
<evidence type="ECO:0000256" key="15">
    <source>
        <dbReference type="ARBA" id="ARBA00023134"/>
    </source>
</evidence>
<evidence type="ECO:0000256" key="8">
    <source>
        <dbReference type="ARBA" id="ARBA00012016"/>
    </source>
</evidence>
<name>A0A4R3KAJ3_9BACI</name>
<dbReference type="GO" id="GO:0043752">
    <property type="term" value="F:adenosylcobinamide kinase activity"/>
    <property type="evidence" value="ECO:0007669"/>
    <property type="project" value="UniProtKB-EC"/>
</dbReference>
<evidence type="ECO:0000256" key="5">
    <source>
        <dbReference type="ARBA" id="ARBA00004692"/>
    </source>
</evidence>
<feature type="binding site" evidence="19">
    <location>
        <position position="90"/>
    </location>
    <ligand>
        <name>GTP</name>
        <dbReference type="ChEBI" id="CHEBI:37565"/>
    </ligand>
</feature>
<dbReference type="GO" id="GO:0005524">
    <property type="term" value="F:ATP binding"/>
    <property type="evidence" value="ECO:0007669"/>
    <property type="project" value="UniProtKB-KW"/>
</dbReference>
<keyword evidence="12 19" id="KW-0547">Nucleotide-binding</keyword>
<evidence type="ECO:0000256" key="17">
    <source>
        <dbReference type="ARBA" id="ARBA00030571"/>
    </source>
</evidence>
<evidence type="ECO:0000256" key="6">
    <source>
        <dbReference type="ARBA" id="ARBA00005159"/>
    </source>
</evidence>
<dbReference type="Proteomes" id="UP000295788">
    <property type="component" value="Unassembled WGS sequence"/>
</dbReference>
<comment type="caution">
    <text evidence="20">The sequence shown here is derived from an EMBL/GenBank/DDBJ whole genome shotgun (WGS) entry which is preliminary data.</text>
</comment>
<feature type="binding site" evidence="19">
    <location>
        <begin position="13"/>
        <end position="20"/>
    </location>
    <ligand>
        <name>GTP</name>
        <dbReference type="ChEBI" id="CHEBI:37565"/>
    </ligand>
</feature>
<evidence type="ECO:0000256" key="7">
    <source>
        <dbReference type="ARBA" id="ARBA00007490"/>
    </source>
</evidence>